<evidence type="ECO:0000256" key="1">
    <source>
        <dbReference type="SAM" id="Phobius"/>
    </source>
</evidence>
<accession>A0A1F4U7H8</accession>
<proteinExistence type="predicted"/>
<keyword evidence="1" id="KW-0812">Transmembrane</keyword>
<keyword evidence="1" id="KW-1133">Transmembrane helix</keyword>
<dbReference type="Proteomes" id="UP000179242">
    <property type="component" value="Unassembled WGS sequence"/>
</dbReference>
<reference evidence="2 3" key="1">
    <citation type="journal article" date="2016" name="Nat. Commun.">
        <title>Thousands of microbial genomes shed light on interconnected biogeochemical processes in an aquifer system.</title>
        <authorList>
            <person name="Anantharaman K."/>
            <person name="Brown C.T."/>
            <person name="Hug L.A."/>
            <person name="Sharon I."/>
            <person name="Castelle C.J."/>
            <person name="Probst A.J."/>
            <person name="Thomas B.C."/>
            <person name="Singh A."/>
            <person name="Wilkins M.J."/>
            <person name="Karaoz U."/>
            <person name="Brodie E.L."/>
            <person name="Williams K.H."/>
            <person name="Hubbard S.S."/>
            <person name="Banfield J.F."/>
        </authorList>
    </citation>
    <scope>NUCLEOTIDE SEQUENCE [LARGE SCALE GENOMIC DNA]</scope>
</reference>
<evidence type="ECO:0000313" key="2">
    <source>
        <dbReference type="EMBL" id="OGC40905.1"/>
    </source>
</evidence>
<comment type="caution">
    <text evidence="2">The sequence shown here is derived from an EMBL/GenBank/DDBJ whole genome shotgun (WGS) entry which is preliminary data.</text>
</comment>
<evidence type="ECO:0000313" key="3">
    <source>
        <dbReference type="Proteomes" id="UP000179242"/>
    </source>
</evidence>
<name>A0A1F4U7H8_UNCSA</name>
<protein>
    <submittedName>
        <fullName evidence="2">Uncharacterized protein</fullName>
    </submittedName>
</protein>
<dbReference type="EMBL" id="MEUJ01000002">
    <property type="protein sequence ID" value="OGC40905.1"/>
    <property type="molecule type" value="Genomic_DNA"/>
</dbReference>
<organism evidence="2 3">
    <name type="scientific">candidate division WOR-1 bacterium RIFOXYC2_FULL_46_14</name>
    <dbReference type="NCBI Taxonomy" id="1802587"/>
    <lineage>
        <taxon>Bacteria</taxon>
        <taxon>Bacillati</taxon>
        <taxon>Saganbacteria</taxon>
    </lineage>
</organism>
<feature type="transmembrane region" description="Helical" evidence="1">
    <location>
        <begin position="55"/>
        <end position="77"/>
    </location>
</feature>
<gene>
    <name evidence="2" type="ORF">A2438_01260</name>
</gene>
<keyword evidence="1" id="KW-0472">Membrane</keyword>
<feature type="transmembrane region" description="Helical" evidence="1">
    <location>
        <begin position="31"/>
        <end position="49"/>
    </location>
</feature>
<sequence>MQKIIPLICSFFVIGLGQIVKGGKENSHKGLLLILTCYFAIPLGLYFILMLLPGMFFLFSLAIGSSVIIGLWLYGIIDALKK</sequence>
<dbReference type="AlphaFoldDB" id="A0A1F4U7H8"/>